<proteinExistence type="predicted"/>
<reference evidence="5 6" key="1">
    <citation type="submission" date="2018-07" db="EMBL/GenBank/DDBJ databases">
        <title>Genome sequence of extremly halophilic archaeon Halopelagius longus strain BC12-B1.</title>
        <authorList>
            <person name="Zhang X."/>
        </authorList>
    </citation>
    <scope>NUCLEOTIDE SEQUENCE [LARGE SCALE GENOMIC DNA]</scope>
    <source>
        <strain evidence="5 6">BC12-B1</strain>
    </source>
</reference>
<dbReference type="PANTHER" id="PTHR43464">
    <property type="entry name" value="METHYLTRANSFERASE"/>
    <property type="match status" value="1"/>
</dbReference>
<dbReference type="CDD" id="cd02440">
    <property type="entry name" value="AdoMet_MTases"/>
    <property type="match status" value="1"/>
</dbReference>
<accession>A0A370ILG8</accession>
<dbReference type="GO" id="GO:0008168">
    <property type="term" value="F:methyltransferase activity"/>
    <property type="evidence" value="ECO:0007669"/>
    <property type="project" value="UniProtKB-KW"/>
</dbReference>
<evidence type="ECO:0000259" key="4">
    <source>
        <dbReference type="Pfam" id="PF13649"/>
    </source>
</evidence>
<organism evidence="5 6">
    <name type="scientific">Halopelagius longus</name>
    <dbReference type="NCBI Taxonomy" id="1236180"/>
    <lineage>
        <taxon>Archaea</taxon>
        <taxon>Methanobacteriati</taxon>
        <taxon>Methanobacteriota</taxon>
        <taxon>Stenosarchaea group</taxon>
        <taxon>Halobacteria</taxon>
        <taxon>Halobacteriales</taxon>
        <taxon>Haloferacaceae</taxon>
    </lineage>
</organism>
<dbReference type="GO" id="GO:0032259">
    <property type="term" value="P:methylation"/>
    <property type="evidence" value="ECO:0007669"/>
    <property type="project" value="UniProtKB-KW"/>
</dbReference>
<dbReference type="InterPro" id="IPR041698">
    <property type="entry name" value="Methyltransf_25"/>
</dbReference>
<evidence type="ECO:0000256" key="3">
    <source>
        <dbReference type="ARBA" id="ARBA00022691"/>
    </source>
</evidence>
<evidence type="ECO:0000256" key="1">
    <source>
        <dbReference type="ARBA" id="ARBA00022603"/>
    </source>
</evidence>
<feature type="domain" description="Methyltransferase" evidence="4">
    <location>
        <begin position="68"/>
        <end position="163"/>
    </location>
</feature>
<dbReference type="Pfam" id="PF13649">
    <property type="entry name" value="Methyltransf_25"/>
    <property type="match status" value="1"/>
</dbReference>
<keyword evidence="6" id="KW-1185">Reference proteome</keyword>
<evidence type="ECO:0000313" key="6">
    <source>
        <dbReference type="Proteomes" id="UP000255421"/>
    </source>
</evidence>
<evidence type="ECO:0000313" key="5">
    <source>
        <dbReference type="EMBL" id="RDI71540.1"/>
    </source>
</evidence>
<sequence>MRQTPPELCHLSEKKSVRAKVPVNDIQEFYDSYGRNEWQRLEESIDGRVEYEETVAALEKFLPDSGRVLDAGGGAGRYALWLAERGYEVTLLDLSRRQTELAREQAIDHGLVDSISVIQGSITDLPLQNKTFDAICCLGGPISHLLDERDRLQAVREFRRVSRSEAPVFVSVMGLLGMVQLQLTTGYQVELLPDLLEHGDLDESLLDEYGYKQSFAAAHFFRRKELINLLSDAGLTVTDVVGLEGLASLFHDEQVRENISDFSESEIKALKRTIRKTNDERAVADVSVHMLGIGYA</sequence>
<name>A0A370ILG8_9EURY</name>
<dbReference type="SUPFAM" id="SSF53335">
    <property type="entry name" value="S-adenosyl-L-methionine-dependent methyltransferases"/>
    <property type="match status" value="1"/>
</dbReference>
<dbReference type="AlphaFoldDB" id="A0A370ILG8"/>
<keyword evidence="3" id="KW-0949">S-adenosyl-L-methionine</keyword>
<comment type="caution">
    <text evidence="5">The sequence shown here is derived from an EMBL/GenBank/DDBJ whole genome shotgun (WGS) entry which is preliminary data.</text>
</comment>
<keyword evidence="1 5" id="KW-0489">Methyltransferase</keyword>
<protein>
    <submittedName>
        <fullName evidence="5">Class I SAM-dependent methyltransferase</fullName>
    </submittedName>
</protein>
<dbReference type="InterPro" id="IPR029063">
    <property type="entry name" value="SAM-dependent_MTases_sf"/>
</dbReference>
<evidence type="ECO:0000256" key="2">
    <source>
        <dbReference type="ARBA" id="ARBA00022679"/>
    </source>
</evidence>
<dbReference type="EMBL" id="QQST01000001">
    <property type="protein sequence ID" value="RDI71540.1"/>
    <property type="molecule type" value="Genomic_DNA"/>
</dbReference>
<keyword evidence="2 5" id="KW-0808">Transferase</keyword>
<dbReference type="Proteomes" id="UP000255421">
    <property type="component" value="Unassembled WGS sequence"/>
</dbReference>
<gene>
    <name evidence="5" type="ORF">DWB78_07280</name>
</gene>
<dbReference type="Gene3D" id="3.40.50.150">
    <property type="entry name" value="Vaccinia Virus protein VP39"/>
    <property type="match status" value="1"/>
</dbReference>
<dbReference type="PANTHER" id="PTHR43464:SF19">
    <property type="entry name" value="UBIQUINONE BIOSYNTHESIS O-METHYLTRANSFERASE, MITOCHONDRIAL"/>
    <property type="match status" value="1"/>
</dbReference>